<protein>
    <recommendedName>
        <fullName evidence="4">PKD domain-containing protein</fullName>
    </recommendedName>
</protein>
<dbReference type="InterPro" id="IPR013320">
    <property type="entry name" value="ConA-like_dom_sf"/>
</dbReference>
<name>A0A5R9L2J3_9BACT</name>
<keyword evidence="1" id="KW-0812">Transmembrane</keyword>
<accession>A0A5R9L2J3</accession>
<dbReference type="RefSeq" id="WP_138363780.1">
    <property type="nucleotide sequence ID" value="NZ_VCEJ01000002.1"/>
</dbReference>
<reference evidence="2 3" key="1">
    <citation type="submission" date="2019-05" db="EMBL/GenBank/DDBJ databases">
        <authorList>
            <person name="Qu J.-H."/>
        </authorList>
    </citation>
    <scope>NUCLEOTIDE SEQUENCE [LARGE SCALE GENOMIC DNA]</scope>
    <source>
        <strain evidence="2 3">T17</strain>
    </source>
</reference>
<evidence type="ECO:0000256" key="1">
    <source>
        <dbReference type="SAM" id="Phobius"/>
    </source>
</evidence>
<dbReference type="EMBL" id="VCEJ01000002">
    <property type="protein sequence ID" value="TLV02569.1"/>
    <property type="molecule type" value="Genomic_DNA"/>
</dbReference>
<sequence>MASDLIVLQRCKKIIEENLDWGAGETWQTLDFENLSQLILDKTGVSLSISTLRRIWGRVEYNHLPSTTTLNTLAKFAGYHDWRTFAKEQRPAPLPEPETIAPVRTVSQPFALRNLIWPALVLLAVTAFCIVAFQRSQMVSKDQYAFRSHRVTRGVPNSVIFTYDASASPTDSVFIQQSWDSSTRTRVDKNTTKHTSIYYEPGVYTAKLIVGDQVVKEHQLVIPTNGWVATIGSDKVPVYLKDREFMHDSLLRIPVEVIRKNNIALQPQPPFARIFNVGNFPPVPLDDFSFSVSLKNEFGEGAGVCQYSFVSLLTDDIPIFFPLSIEGCVSELNIRCVDSFASGKKTDLSAFGVDYAKWVHISCKGDGKKIRYYVNDRLAIEFPAPQRHIRVLGLAFGFQGTGAVKDIALNAGNKTVFQAF</sequence>
<evidence type="ECO:0000313" key="2">
    <source>
        <dbReference type="EMBL" id="TLV02569.1"/>
    </source>
</evidence>
<dbReference type="OrthoDB" id="639802at2"/>
<keyword evidence="3" id="KW-1185">Reference proteome</keyword>
<dbReference type="Proteomes" id="UP000306402">
    <property type="component" value="Unassembled WGS sequence"/>
</dbReference>
<dbReference type="GO" id="GO:0004553">
    <property type="term" value="F:hydrolase activity, hydrolyzing O-glycosyl compounds"/>
    <property type="evidence" value="ECO:0007669"/>
    <property type="project" value="UniProtKB-ARBA"/>
</dbReference>
<gene>
    <name evidence="2" type="ORF">FEN17_02815</name>
</gene>
<keyword evidence="1" id="KW-1133">Transmembrane helix</keyword>
<keyword evidence="1" id="KW-0472">Membrane</keyword>
<dbReference type="AlphaFoldDB" id="A0A5R9L2J3"/>
<dbReference type="SUPFAM" id="SSF49899">
    <property type="entry name" value="Concanavalin A-like lectins/glucanases"/>
    <property type="match status" value="1"/>
</dbReference>
<dbReference type="GO" id="GO:0005975">
    <property type="term" value="P:carbohydrate metabolic process"/>
    <property type="evidence" value="ECO:0007669"/>
    <property type="project" value="UniProtKB-ARBA"/>
</dbReference>
<proteinExistence type="predicted"/>
<evidence type="ECO:0000313" key="3">
    <source>
        <dbReference type="Proteomes" id="UP000306402"/>
    </source>
</evidence>
<comment type="caution">
    <text evidence="2">The sequence shown here is derived from an EMBL/GenBank/DDBJ whole genome shotgun (WGS) entry which is preliminary data.</text>
</comment>
<organism evidence="2 3">
    <name type="scientific">Dyadobacter luticola</name>
    <dbReference type="NCBI Taxonomy" id="1979387"/>
    <lineage>
        <taxon>Bacteria</taxon>
        <taxon>Pseudomonadati</taxon>
        <taxon>Bacteroidota</taxon>
        <taxon>Cytophagia</taxon>
        <taxon>Cytophagales</taxon>
        <taxon>Spirosomataceae</taxon>
        <taxon>Dyadobacter</taxon>
    </lineage>
</organism>
<feature type="transmembrane region" description="Helical" evidence="1">
    <location>
        <begin position="115"/>
        <end position="133"/>
    </location>
</feature>
<evidence type="ECO:0008006" key="4">
    <source>
        <dbReference type="Google" id="ProtNLM"/>
    </source>
</evidence>